<evidence type="ECO:0000313" key="1">
    <source>
        <dbReference type="EMBL" id="TWU31026.1"/>
    </source>
</evidence>
<name>A0A5C6D5R8_9BACT</name>
<accession>A0A5C6D5R8</accession>
<organism evidence="2 3">
    <name type="scientific">Novipirellula aureliae</name>
    <dbReference type="NCBI Taxonomy" id="2527966"/>
    <lineage>
        <taxon>Bacteria</taxon>
        <taxon>Pseudomonadati</taxon>
        <taxon>Planctomycetota</taxon>
        <taxon>Planctomycetia</taxon>
        <taxon>Pirellulales</taxon>
        <taxon>Pirellulaceae</taxon>
        <taxon>Novipirellula</taxon>
    </lineage>
</organism>
<dbReference type="EMBL" id="SJPY01000039">
    <property type="protein sequence ID" value="TWU31027.1"/>
    <property type="molecule type" value="Genomic_DNA"/>
</dbReference>
<dbReference type="EMBL" id="SJPY01000039">
    <property type="protein sequence ID" value="TWU31026.1"/>
    <property type="molecule type" value="Genomic_DNA"/>
</dbReference>
<sequence length="36" mass="3761">MAELSCHVSTASGPLMDVKTKFVGAVGRVLAELTLE</sequence>
<dbReference type="AlphaFoldDB" id="A0A5C6D5R8"/>
<evidence type="ECO:0000313" key="2">
    <source>
        <dbReference type="EMBL" id="TWU31027.1"/>
    </source>
</evidence>
<comment type="caution">
    <text evidence="2">The sequence shown here is derived from an EMBL/GenBank/DDBJ whole genome shotgun (WGS) entry which is preliminary data.</text>
</comment>
<gene>
    <name evidence="1" type="ORF">Q31b_58940</name>
    <name evidence="2" type="ORF">Q31b_58950</name>
</gene>
<keyword evidence="3" id="KW-1185">Reference proteome</keyword>
<reference evidence="2 3" key="1">
    <citation type="submission" date="2019-02" db="EMBL/GenBank/DDBJ databases">
        <title>Deep-cultivation of Planctomycetes and their phenomic and genomic characterization uncovers novel biology.</title>
        <authorList>
            <person name="Wiegand S."/>
            <person name="Jogler M."/>
            <person name="Boedeker C."/>
            <person name="Pinto D."/>
            <person name="Vollmers J."/>
            <person name="Rivas-Marin E."/>
            <person name="Kohn T."/>
            <person name="Peeters S.H."/>
            <person name="Heuer A."/>
            <person name="Rast P."/>
            <person name="Oberbeckmann S."/>
            <person name="Bunk B."/>
            <person name="Jeske O."/>
            <person name="Meyerdierks A."/>
            <person name="Storesund J.E."/>
            <person name="Kallscheuer N."/>
            <person name="Luecker S."/>
            <person name="Lage O.M."/>
            <person name="Pohl T."/>
            <person name="Merkel B.J."/>
            <person name="Hornburger P."/>
            <person name="Mueller R.-W."/>
            <person name="Bruemmer F."/>
            <person name="Labrenz M."/>
            <person name="Spormann A.M."/>
            <person name="Op Den Camp H."/>
            <person name="Overmann J."/>
            <person name="Amann R."/>
            <person name="Jetten M.S.M."/>
            <person name="Mascher T."/>
            <person name="Medema M.H."/>
            <person name="Devos D.P."/>
            <person name="Kaster A.-K."/>
            <person name="Ovreas L."/>
            <person name="Rohde M."/>
            <person name="Galperin M.Y."/>
            <person name="Jogler C."/>
        </authorList>
    </citation>
    <scope>NUCLEOTIDE SEQUENCE [LARGE SCALE GENOMIC DNA]</scope>
    <source>
        <strain evidence="2 3">Q31b</strain>
    </source>
</reference>
<protein>
    <submittedName>
        <fullName evidence="2">Uncharacterized protein</fullName>
    </submittedName>
</protein>
<proteinExistence type="predicted"/>
<dbReference type="Proteomes" id="UP000315471">
    <property type="component" value="Unassembled WGS sequence"/>
</dbReference>
<evidence type="ECO:0000313" key="3">
    <source>
        <dbReference type="Proteomes" id="UP000315471"/>
    </source>
</evidence>